<evidence type="ECO:0000256" key="1">
    <source>
        <dbReference type="SAM" id="Phobius"/>
    </source>
</evidence>
<feature type="transmembrane region" description="Helical" evidence="1">
    <location>
        <begin position="44"/>
        <end position="63"/>
    </location>
</feature>
<dbReference type="InterPro" id="IPR014509">
    <property type="entry name" value="YjdF-like"/>
</dbReference>
<keyword evidence="1" id="KW-0812">Transmembrane</keyword>
<keyword evidence="1" id="KW-1133">Transmembrane helix</keyword>
<reference evidence="2 3" key="1">
    <citation type="submission" date="2024-04" db="EMBL/GenBank/DDBJ databases">
        <title>Isolation and characterization of novel acetogenic strains of the genera Terrisporobacter and Acetoanaerobium.</title>
        <authorList>
            <person name="Boeer T."/>
            <person name="Schueler M.A."/>
            <person name="Lueschen A."/>
            <person name="Eysell L."/>
            <person name="Droege J."/>
            <person name="Heinemann M."/>
            <person name="Engelhardt L."/>
            <person name="Basen M."/>
            <person name="Daniel R."/>
        </authorList>
    </citation>
    <scope>NUCLEOTIDE SEQUENCE [LARGE SCALE GENOMIC DNA]</scope>
    <source>
        <strain evidence="2 3">ELB</strain>
    </source>
</reference>
<dbReference type="RefSeq" id="WP_148557652.1">
    <property type="nucleotide sequence ID" value="NZ_JAQEPC010000290.1"/>
</dbReference>
<sequence>MLIITLVIFMFMFNMGSARLWEIIEFYVDEFLGMNCQTGGLVDAIMDTLDCLIGTIIMISYYVRQLT</sequence>
<evidence type="ECO:0000313" key="3">
    <source>
        <dbReference type="Proteomes" id="UP001477947"/>
    </source>
</evidence>
<dbReference type="Proteomes" id="UP001477947">
    <property type="component" value="Chromosome"/>
</dbReference>
<protein>
    <recommendedName>
        <fullName evidence="4">YutG/PgpA domain-containing protein</fullName>
    </recommendedName>
</protein>
<keyword evidence="1" id="KW-0472">Membrane</keyword>
<organism evidence="2 3">
    <name type="scientific">Terrisporobacter petrolearius</name>
    <dbReference type="NCBI Taxonomy" id="1460447"/>
    <lineage>
        <taxon>Bacteria</taxon>
        <taxon>Bacillati</taxon>
        <taxon>Bacillota</taxon>
        <taxon>Clostridia</taxon>
        <taxon>Peptostreptococcales</taxon>
        <taxon>Peptostreptococcaceae</taxon>
        <taxon>Terrisporobacter</taxon>
    </lineage>
</organism>
<dbReference type="EMBL" id="CP154622">
    <property type="protein sequence ID" value="XAM41422.1"/>
    <property type="molecule type" value="Genomic_DNA"/>
</dbReference>
<accession>A0ABZ3FFE5</accession>
<dbReference type="Pfam" id="PF09997">
    <property type="entry name" value="DUF2238"/>
    <property type="match status" value="1"/>
</dbReference>
<gene>
    <name evidence="2" type="ORF">TPELB_17350</name>
</gene>
<name>A0ABZ3FFE5_9FIRM</name>
<proteinExistence type="predicted"/>
<keyword evidence="3" id="KW-1185">Reference proteome</keyword>
<evidence type="ECO:0008006" key="4">
    <source>
        <dbReference type="Google" id="ProtNLM"/>
    </source>
</evidence>
<evidence type="ECO:0000313" key="2">
    <source>
        <dbReference type="EMBL" id="XAM41422.1"/>
    </source>
</evidence>